<sequence>MSTLKRRYPCHRDPSLPPRLPQIPEEILNNLDPQYFIVLNNLLTSFSDTKNKTQLKDLFDSFTDKYLALPQLWIYRSRLDHPKNVIDRCLSQFYEVYFADNDKNLHAFDKCGPILWIEPSDYSKLDIINLFGYQDKAKYLLDYPHERLEKIFDFYEAYGDKILTQKEYLKYKTTLKHQEKISAATSVENCFQCLVKIEDERTAIQNIEILIAKNPCNKWLWKSYMEYIKDRHPKAYLDIFQKYIRFFISEKSMKELYKKEKERIESMPEFSAMKSLSHFLLKKPEQDSATKITQKIIKNASKNFVRQNFSIPMPIIRYMLTNGTVRQKNILYEICKQLFLLEPFPICCNITFTEKRSNKNCFIGQSLRLFRSPPPKIGNLFLTKTLTIDSPKSSTVLSKLICKIAKCEIWSLDVVGQIVSWKNLQFLLEAETIKHFSFIEGKIIANDENLIPIEDVIEALPFADKIYLNSAAFTQNTFAKLAILNRKEKFKYFEIGNVDCNFDFNDFENFVNEHFQPKAEIILRAEQKTTLELIRNVILKLKVMLESWTSKETKPKITVL</sequence>
<reference evidence="2" key="1">
    <citation type="submission" date="2022-11" db="UniProtKB">
        <authorList>
            <consortium name="WormBaseParasite"/>
        </authorList>
    </citation>
    <scope>IDENTIFICATION</scope>
</reference>
<evidence type="ECO:0000313" key="1">
    <source>
        <dbReference type="Proteomes" id="UP000887578"/>
    </source>
</evidence>
<proteinExistence type="predicted"/>
<accession>A0A914PVN9</accession>
<dbReference type="Proteomes" id="UP000887578">
    <property type="component" value="Unplaced"/>
</dbReference>
<name>A0A914PVN9_9BILA</name>
<keyword evidence="1" id="KW-1185">Reference proteome</keyword>
<dbReference type="AlphaFoldDB" id="A0A914PVN9"/>
<protein>
    <submittedName>
        <fullName evidence="2">Uncharacterized protein</fullName>
    </submittedName>
</protein>
<dbReference type="WBParaSite" id="PDA_v2.g20402.t1">
    <property type="protein sequence ID" value="PDA_v2.g20402.t1"/>
    <property type="gene ID" value="PDA_v2.g20402"/>
</dbReference>
<organism evidence="1 2">
    <name type="scientific">Panagrolaimus davidi</name>
    <dbReference type="NCBI Taxonomy" id="227884"/>
    <lineage>
        <taxon>Eukaryota</taxon>
        <taxon>Metazoa</taxon>
        <taxon>Ecdysozoa</taxon>
        <taxon>Nematoda</taxon>
        <taxon>Chromadorea</taxon>
        <taxon>Rhabditida</taxon>
        <taxon>Tylenchina</taxon>
        <taxon>Panagrolaimomorpha</taxon>
        <taxon>Panagrolaimoidea</taxon>
        <taxon>Panagrolaimidae</taxon>
        <taxon>Panagrolaimus</taxon>
    </lineage>
</organism>
<evidence type="ECO:0000313" key="2">
    <source>
        <dbReference type="WBParaSite" id="PDA_v2.g20402.t1"/>
    </source>
</evidence>